<gene>
    <name evidence="1" type="ORF">BKG82_24845</name>
</gene>
<protein>
    <recommendedName>
        <fullName evidence="3">Liporotein LppU</fullName>
    </recommendedName>
</protein>
<evidence type="ECO:0000313" key="1">
    <source>
        <dbReference type="EMBL" id="OHU47727.1"/>
    </source>
</evidence>
<evidence type="ECO:0000313" key="2">
    <source>
        <dbReference type="Proteomes" id="UP000180043"/>
    </source>
</evidence>
<sequence length="172" mass="18381">MGAILSVIVLSGCQSPEPAEAGPNFAKIPGQFPDPATTTAAGAEDAPVGSCARITGKRTNAVMVLTKCDSTNATHRIVQRVVEPKDCIGDVDRRYYRNTAAGEWTACLDIYWANPGCLSIADEATRAVACDDTTAPRRYRATKLILGVSNADMCVGYAHPVRRFTVCTESVR</sequence>
<proteinExistence type="predicted"/>
<dbReference type="AlphaFoldDB" id="A0A1S1LHS8"/>
<accession>A0A1S1LHS8</accession>
<dbReference type="Proteomes" id="UP000180043">
    <property type="component" value="Unassembled WGS sequence"/>
</dbReference>
<dbReference type="EMBL" id="MLIQ01000032">
    <property type="protein sequence ID" value="OHU47727.1"/>
    <property type="molecule type" value="Genomic_DNA"/>
</dbReference>
<comment type="caution">
    <text evidence="1">The sequence shown here is derived from an EMBL/GenBank/DDBJ whole genome shotgun (WGS) entry which is preliminary data.</text>
</comment>
<evidence type="ECO:0008006" key="3">
    <source>
        <dbReference type="Google" id="ProtNLM"/>
    </source>
</evidence>
<reference evidence="1 2" key="1">
    <citation type="submission" date="2016-10" db="EMBL/GenBank/DDBJ databases">
        <title>Evaluation of Human, Veterinary and Environmental Mycobacterium chelonae Isolates by Core Genome Phylogenomic Analysis, Targeted Gene Comparison, and Anti-microbial Susceptibility Patterns: A Tale of Mistaken Identities.</title>
        <authorList>
            <person name="Fogelson S.B."/>
            <person name="Camus A.C."/>
            <person name="Lorenz W."/>
            <person name="Vasireddy R."/>
            <person name="Vasireddy S."/>
            <person name="Smith T."/>
            <person name="Brown-Elliott B.A."/>
            <person name="Wallace R.J.Jr."/>
            <person name="Hasan N.A."/>
            <person name="Reischl U."/>
            <person name="Sanchez S."/>
        </authorList>
    </citation>
    <scope>NUCLEOTIDE SEQUENCE [LARGE SCALE GENOMIC DNA]</scope>
    <source>
        <strain evidence="1 2">15515</strain>
    </source>
</reference>
<name>A0A1S1LHS8_MYCCH</name>
<organism evidence="1 2">
    <name type="scientific">Mycobacteroides chelonae</name>
    <name type="common">Mycobacterium chelonae</name>
    <dbReference type="NCBI Taxonomy" id="1774"/>
    <lineage>
        <taxon>Bacteria</taxon>
        <taxon>Bacillati</taxon>
        <taxon>Actinomycetota</taxon>
        <taxon>Actinomycetes</taxon>
        <taxon>Mycobacteriales</taxon>
        <taxon>Mycobacteriaceae</taxon>
        <taxon>Mycobacteroides</taxon>
    </lineage>
</organism>